<comment type="caution">
    <text evidence="2">The sequence shown here is derived from an EMBL/GenBank/DDBJ whole genome shotgun (WGS) entry which is preliminary data.</text>
</comment>
<accession>A0AAE0Y8X4</accession>
<evidence type="ECO:0000313" key="2">
    <source>
        <dbReference type="EMBL" id="KAK3737205.1"/>
    </source>
</evidence>
<protein>
    <submittedName>
        <fullName evidence="2">Uncharacterized protein</fullName>
    </submittedName>
</protein>
<gene>
    <name evidence="2" type="ORF">RRG08_016509</name>
</gene>
<name>A0AAE0Y8X4_9GAST</name>
<organism evidence="2 3">
    <name type="scientific">Elysia crispata</name>
    <name type="common">lettuce slug</name>
    <dbReference type="NCBI Taxonomy" id="231223"/>
    <lineage>
        <taxon>Eukaryota</taxon>
        <taxon>Metazoa</taxon>
        <taxon>Spiralia</taxon>
        <taxon>Lophotrochozoa</taxon>
        <taxon>Mollusca</taxon>
        <taxon>Gastropoda</taxon>
        <taxon>Heterobranchia</taxon>
        <taxon>Euthyneura</taxon>
        <taxon>Panpulmonata</taxon>
        <taxon>Sacoglossa</taxon>
        <taxon>Placobranchoidea</taxon>
        <taxon>Plakobranchidae</taxon>
        <taxon>Elysia</taxon>
    </lineage>
</organism>
<feature type="compositionally biased region" description="Polar residues" evidence="1">
    <location>
        <begin position="43"/>
        <end position="55"/>
    </location>
</feature>
<dbReference type="EMBL" id="JAWDGP010006665">
    <property type="protein sequence ID" value="KAK3737205.1"/>
    <property type="molecule type" value="Genomic_DNA"/>
</dbReference>
<evidence type="ECO:0000256" key="1">
    <source>
        <dbReference type="SAM" id="MobiDB-lite"/>
    </source>
</evidence>
<feature type="compositionally biased region" description="Polar residues" evidence="1">
    <location>
        <begin position="78"/>
        <end position="87"/>
    </location>
</feature>
<feature type="region of interest" description="Disordered" evidence="1">
    <location>
        <begin position="35"/>
        <end position="87"/>
    </location>
</feature>
<proteinExistence type="predicted"/>
<sequence>MIALKQGRVGKLRLCACSTELVDVEATSYSPYRCPVGGMSESRVGTVNRPESVQTPGRWDERAQSRYRQPVGGMSESRVGTDTRSVG</sequence>
<evidence type="ECO:0000313" key="3">
    <source>
        <dbReference type="Proteomes" id="UP001283361"/>
    </source>
</evidence>
<reference evidence="2" key="1">
    <citation type="journal article" date="2023" name="G3 (Bethesda)">
        <title>A reference genome for the long-term kleptoplast-retaining sea slug Elysia crispata morphotype clarki.</title>
        <authorList>
            <person name="Eastman K.E."/>
            <person name="Pendleton A.L."/>
            <person name="Shaikh M.A."/>
            <person name="Suttiyut T."/>
            <person name="Ogas R."/>
            <person name="Tomko P."/>
            <person name="Gavelis G."/>
            <person name="Widhalm J.R."/>
            <person name="Wisecaver J.H."/>
        </authorList>
    </citation>
    <scope>NUCLEOTIDE SEQUENCE</scope>
    <source>
        <strain evidence="2">ECLA1</strain>
    </source>
</reference>
<keyword evidence="3" id="KW-1185">Reference proteome</keyword>
<dbReference type="Proteomes" id="UP001283361">
    <property type="component" value="Unassembled WGS sequence"/>
</dbReference>
<dbReference type="AlphaFoldDB" id="A0AAE0Y8X4"/>